<keyword evidence="7" id="KW-0915">Sodium</keyword>
<dbReference type="InParanoid" id="B0WDC1"/>
<dbReference type="PANTHER" id="PTHR11690:SF288">
    <property type="entry name" value="AMILORIDE-SENSITIVE NA+ CHANNEL-RELATED"/>
    <property type="match status" value="1"/>
</dbReference>
<keyword evidence="8 12" id="KW-0406">Ion transport</keyword>
<evidence type="ECO:0000256" key="5">
    <source>
        <dbReference type="ARBA" id="ARBA00022692"/>
    </source>
</evidence>
<keyword evidence="3 12" id="KW-0813">Transport</keyword>
<reference evidence="14" key="1">
    <citation type="submission" date="2007-03" db="EMBL/GenBank/DDBJ databases">
        <title>Annotation of Culex pipiens quinquefasciatus.</title>
        <authorList>
            <consortium name="The Broad Institute Genome Sequencing Platform"/>
            <person name="Atkinson P.W."/>
            <person name="Hemingway J."/>
            <person name="Christensen B.M."/>
            <person name="Higgs S."/>
            <person name="Kodira C."/>
            <person name="Hannick L."/>
            <person name="Megy K."/>
            <person name="O'Leary S."/>
            <person name="Pearson M."/>
            <person name="Haas B.J."/>
            <person name="Mauceli E."/>
            <person name="Wortman J.R."/>
            <person name="Lee N.H."/>
            <person name="Guigo R."/>
            <person name="Stanke M."/>
            <person name="Alvarado L."/>
            <person name="Amedeo P."/>
            <person name="Antoine C.H."/>
            <person name="Arensburger P."/>
            <person name="Bidwell S.L."/>
            <person name="Crawford M."/>
            <person name="Camaro F."/>
            <person name="Devon K."/>
            <person name="Engels R."/>
            <person name="Hammond M."/>
            <person name="Howarth C."/>
            <person name="Koehrsen M."/>
            <person name="Lawson D."/>
            <person name="Montgomery P."/>
            <person name="Nene V."/>
            <person name="Nusbaum C."/>
            <person name="Puiu D."/>
            <person name="Romero-Severson J."/>
            <person name="Severson D.W."/>
            <person name="Shumway M."/>
            <person name="Sisk P."/>
            <person name="Stolte C."/>
            <person name="Zeng Q."/>
            <person name="Eisenstadt E."/>
            <person name="Fraser-Liggett C."/>
            <person name="Strausberg R."/>
            <person name="Galagan J."/>
            <person name="Birren B."/>
            <person name="Collins F.H."/>
        </authorList>
    </citation>
    <scope>NUCLEOTIDE SEQUENCE [LARGE SCALE GENOMIC DNA]</scope>
    <source>
        <strain evidence="14">JHB</strain>
    </source>
</reference>
<dbReference type="KEGG" id="cqu:CpipJ_CPIJ005124"/>
<dbReference type="OMA" id="FRGRDCG"/>
<evidence type="ECO:0000256" key="11">
    <source>
        <dbReference type="ARBA" id="ARBA00023303"/>
    </source>
</evidence>
<dbReference type="eggNOG" id="KOG4294">
    <property type="taxonomic scope" value="Eukaryota"/>
</dbReference>
<dbReference type="EMBL" id="DS231896">
    <property type="protein sequence ID" value="EDS44434.1"/>
    <property type="molecule type" value="Genomic_DNA"/>
</dbReference>
<organism>
    <name type="scientific">Culex quinquefasciatus</name>
    <name type="common">Southern house mosquito</name>
    <name type="synonym">Culex pungens</name>
    <dbReference type="NCBI Taxonomy" id="7176"/>
    <lineage>
        <taxon>Eukaryota</taxon>
        <taxon>Metazoa</taxon>
        <taxon>Ecdysozoa</taxon>
        <taxon>Arthropoda</taxon>
        <taxon>Hexapoda</taxon>
        <taxon>Insecta</taxon>
        <taxon>Pterygota</taxon>
        <taxon>Neoptera</taxon>
        <taxon>Endopterygota</taxon>
        <taxon>Diptera</taxon>
        <taxon>Nematocera</taxon>
        <taxon>Culicoidea</taxon>
        <taxon>Culicidae</taxon>
        <taxon>Culicinae</taxon>
        <taxon>Culicini</taxon>
        <taxon>Culex</taxon>
        <taxon>Culex</taxon>
    </lineage>
</organism>
<keyword evidence="9 13" id="KW-0472">Membrane</keyword>
<evidence type="ECO:0000256" key="6">
    <source>
        <dbReference type="ARBA" id="ARBA00022989"/>
    </source>
</evidence>
<dbReference type="Gene3D" id="1.10.287.770">
    <property type="entry name" value="YojJ-like"/>
    <property type="match status" value="1"/>
</dbReference>
<evidence type="ECO:0000256" key="12">
    <source>
        <dbReference type="RuleBase" id="RU000679"/>
    </source>
</evidence>
<keyword evidence="11 12" id="KW-0407">Ion channel</keyword>
<sequence>MHLFKNQPGWTHVFGQNYPLVRHTTVVHPFARKPIHPNKGKCSWRRIRPGLRRLFLEFCSNTTIHGWRNIEAAKSLLERAWWTIVLAMSVFGCAVLIQNVYHKWDQHPVIVSFDDTPTSVWSVPFPAITVCPEAKIKMEVMNFTDDFYTYFHSNETMSEMRQDQLMAVLQICDEFFHRFEAYQEKYPNNSMDVVKVFRKVSVRMDKTVIWCRQGGKLCAEDFTHSLTEEGICFTYNGLSQEDMFNDGVLHEEYRYLTETKSAMNWTLEDGYAPDTPFLTHPKRGTGYANRFRMNLASYNSDVEAHCVEEQGFKVVLHSPDEYPLPFAKYVLLPLDRDINIAIRPEIMVTASELASYSPIRRQCYFSHERELKFFRVYNQNNCELECLTNFTLARCGCVKFSMPRSAGTRVCSTAEQKCIMEAHHNMLKVLSESRMNNKLIVSACNCMSACSSINYLTEVTQTTYDYIETIGLRLTPLKPDAVKRLENMESSKVSVYFKGAEFIGSRRNEIFGLTDFIANCGGILGLCLGASFVSLVELLYYCVARPLQLVTKSTGRKRKVVIVQEKGYERY</sequence>
<evidence type="ECO:0000256" key="3">
    <source>
        <dbReference type="ARBA" id="ARBA00022448"/>
    </source>
</evidence>
<protein>
    <submittedName>
        <fullName evidence="14 15">Pickpocket</fullName>
    </submittedName>
</protein>
<comment type="subcellular location">
    <subcellularLocation>
        <location evidence="1">Membrane</location>
        <topology evidence="1">Multi-pass membrane protein</topology>
    </subcellularLocation>
</comment>
<dbReference type="Proteomes" id="UP000002320">
    <property type="component" value="Unassembled WGS sequence"/>
</dbReference>
<gene>
    <name evidence="15" type="primary">6036700</name>
    <name evidence="14" type="ORF">CpipJ_CPIJ005124</name>
</gene>
<evidence type="ECO:0000256" key="13">
    <source>
        <dbReference type="SAM" id="Phobius"/>
    </source>
</evidence>
<evidence type="ECO:0000313" key="15">
    <source>
        <dbReference type="EnsemblMetazoa" id="CPIJ005124-PA"/>
    </source>
</evidence>
<evidence type="ECO:0000256" key="2">
    <source>
        <dbReference type="ARBA" id="ARBA00007193"/>
    </source>
</evidence>
<dbReference type="GO" id="GO:0005886">
    <property type="term" value="C:plasma membrane"/>
    <property type="evidence" value="ECO:0007669"/>
    <property type="project" value="TreeGrafter"/>
</dbReference>
<evidence type="ECO:0000256" key="10">
    <source>
        <dbReference type="ARBA" id="ARBA00023201"/>
    </source>
</evidence>
<name>B0WDC1_CULQU</name>
<feature type="transmembrane region" description="Helical" evidence="13">
    <location>
        <begin position="516"/>
        <end position="543"/>
    </location>
</feature>
<dbReference type="Pfam" id="PF00858">
    <property type="entry name" value="ASC"/>
    <property type="match status" value="1"/>
</dbReference>
<dbReference type="HOGENOM" id="CLU_024950_1_1_1"/>
<evidence type="ECO:0000256" key="4">
    <source>
        <dbReference type="ARBA" id="ARBA00022461"/>
    </source>
</evidence>
<proteinExistence type="inferred from homology"/>
<dbReference type="GO" id="GO:0015280">
    <property type="term" value="F:ligand-gated sodium channel activity"/>
    <property type="evidence" value="ECO:0007669"/>
    <property type="project" value="TreeGrafter"/>
</dbReference>
<evidence type="ECO:0000256" key="8">
    <source>
        <dbReference type="ARBA" id="ARBA00023065"/>
    </source>
</evidence>
<dbReference type="PRINTS" id="PR01078">
    <property type="entry name" value="AMINACHANNEL"/>
</dbReference>
<dbReference type="VEuPathDB" id="VectorBase:CPIJ005124"/>
<keyword evidence="6 13" id="KW-1133">Transmembrane helix</keyword>
<keyword evidence="10 12" id="KW-0739">Sodium transport</keyword>
<dbReference type="Gene3D" id="2.60.470.10">
    <property type="entry name" value="Acid-sensing ion channels like domains"/>
    <property type="match status" value="1"/>
</dbReference>
<evidence type="ECO:0000313" key="14">
    <source>
        <dbReference type="EMBL" id="EDS44434.1"/>
    </source>
</evidence>
<dbReference type="AlphaFoldDB" id="B0WDC1"/>
<evidence type="ECO:0000256" key="9">
    <source>
        <dbReference type="ARBA" id="ARBA00023136"/>
    </source>
</evidence>
<keyword evidence="5 12" id="KW-0812">Transmembrane</keyword>
<evidence type="ECO:0000256" key="1">
    <source>
        <dbReference type="ARBA" id="ARBA00004141"/>
    </source>
</evidence>
<dbReference type="OrthoDB" id="6021021at2759"/>
<dbReference type="VEuPathDB" id="VectorBase:CQUJHB002105"/>
<dbReference type="EnsemblMetazoa" id="CPIJ005124-RA">
    <property type="protein sequence ID" value="CPIJ005124-PA"/>
    <property type="gene ID" value="CPIJ005124"/>
</dbReference>
<comment type="similarity">
    <text evidence="2 12">Belongs to the amiloride-sensitive sodium channel (TC 1.A.6) family.</text>
</comment>
<evidence type="ECO:0000313" key="16">
    <source>
        <dbReference type="Proteomes" id="UP000002320"/>
    </source>
</evidence>
<keyword evidence="4 12" id="KW-0894">Sodium channel</keyword>
<accession>B0WDC1</accession>
<keyword evidence="16" id="KW-1185">Reference proteome</keyword>
<dbReference type="InterPro" id="IPR001873">
    <property type="entry name" value="ENaC"/>
</dbReference>
<evidence type="ECO:0000256" key="7">
    <source>
        <dbReference type="ARBA" id="ARBA00023053"/>
    </source>
</evidence>
<dbReference type="PANTHER" id="PTHR11690">
    <property type="entry name" value="AMILORIDE-SENSITIVE SODIUM CHANNEL-RELATED"/>
    <property type="match status" value="1"/>
</dbReference>
<reference evidence="15" key="2">
    <citation type="submission" date="2021-02" db="UniProtKB">
        <authorList>
            <consortium name="EnsemblMetazoa"/>
        </authorList>
    </citation>
    <scope>IDENTIFICATION</scope>
    <source>
        <strain evidence="15">JHB</strain>
    </source>
</reference>